<dbReference type="EnsemblPlants" id="Ma10_t15950.1">
    <property type="protein sequence ID" value="Ma10_p15950.1"/>
    <property type="gene ID" value="Ma10_g15950"/>
</dbReference>
<evidence type="ECO:0000256" key="1">
    <source>
        <dbReference type="SAM" id="MobiDB-lite"/>
    </source>
</evidence>
<dbReference type="AlphaFoldDB" id="A0A804KWQ5"/>
<organism evidence="3 4">
    <name type="scientific">Musa acuminata subsp. malaccensis</name>
    <name type="common">Wild banana</name>
    <name type="synonym">Musa malaccensis</name>
    <dbReference type="NCBI Taxonomy" id="214687"/>
    <lineage>
        <taxon>Eukaryota</taxon>
        <taxon>Viridiplantae</taxon>
        <taxon>Streptophyta</taxon>
        <taxon>Embryophyta</taxon>
        <taxon>Tracheophyta</taxon>
        <taxon>Spermatophyta</taxon>
        <taxon>Magnoliopsida</taxon>
        <taxon>Liliopsida</taxon>
        <taxon>Zingiberales</taxon>
        <taxon>Musaceae</taxon>
        <taxon>Musa</taxon>
    </lineage>
</organism>
<keyword evidence="4" id="KW-1185">Reference proteome</keyword>
<dbReference type="Proteomes" id="UP000012960">
    <property type="component" value="Unplaced"/>
</dbReference>
<accession>A0A804KWQ5</accession>
<protein>
    <submittedName>
        <fullName evidence="2">(wild Malaysian banana) hypothetical protein</fullName>
    </submittedName>
</protein>
<gene>
    <name evidence="2" type="ORF">GSMUA_318870.1</name>
</gene>
<evidence type="ECO:0000313" key="4">
    <source>
        <dbReference type="Proteomes" id="UP000012960"/>
    </source>
</evidence>
<reference evidence="2" key="1">
    <citation type="submission" date="2021-03" db="EMBL/GenBank/DDBJ databases">
        <authorList>
            <consortium name="Genoscope - CEA"/>
            <person name="William W."/>
        </authorList>
    </citation>
    <scope>NUCLEOTIDE SEQUENCE</scope>
    <source>
        <strain evidence="2">Doubled-haploid Pahang</strain>
    </source>
</reference>
<feature type="compositionally biased region" description="Polar residues" evidence="1">
    <location>
        <begin position="89"/>
        <end position="100"/>
    </location>
</feature>
<evidence type="ECO:0000313" key="2">
    <source>
        <dbReference type="EMBL" id="CAG1853661.1"/>
    </source>
</evidence>
<reference evidence="3" key="2">
    <citation type="submission" date="2021-05" db="UniProtKB">
        <authorList>
            <consortium name="EnsemblPlants"/>
        </authorList>
    </citation>
    <scope>IDENTIFICATION</scope>
    <source>
        <strain evidence="3">subsp. malaccensis</strain>
    </source>
</reference>
<proteinExistence type="predicted"/>
<dbReference type="OrthoDB" id="10580667at2759"/>
<dbReference type="EMBL" id="HG996476">
    <property type="protein sequence ID" value="CAG1853661.1"/>
    <property type="molecule type" value="Genomic_DNA"/>
</dbReference>
<dbReference type="Gramene" id="Ma10_t15950.1">
    <property type="protein sequence ID" value="Ma10_p15950.1"/>
    <property type="gene ID" value="Ma10_g15950"/>
</dbReference>
<feature type="region of interest" description="Disordered" evidence="1">
    <location>
        <begin position="34"/>
        <end position="103"/>
    </location>
</feature>
<sequence>MFQIRCIVPCSWSTRGVISTRKLRRHIQVVFRSVSRPPASGEGEGQNPTVKNKRHHGHFLKLPSLTQSEEEDLPWQMQRVKSGPKKSRQTTSSPSGNQSNRKGHVKVVLVSHINFFIVYR</sequence>
<name>A0A804KWQ5_MUSAM</name>
<evidence type="ECO:0000313" key="3">
    <source>
        <dbReference type="EnsemblPlants" id="Ma10_p15950.1"/>
    </source>
</evidence>